<dbReference type="GO" id="GO:0005886">
    <property type="term" value="C:plasma membrane"/>
    <property type="evidence" value="ECO:0007669"/>
    <property type="project" value="TreeGrafter"/>
</dbReference>
<keyword evidence="5 6" id="KW-0472">Membrane</keyword>
<comment type="similarity">
    <text evidence="2">Belongs to the UPF0382 family.</text>
</comment>
<dbReference type="EMBL" id="RJVQ01000006">
    <property type="protein sequence ID" value="RQW62433.1"/>
    <property type="molecule type" value="Genomic_DNA"/>
</dbReference>
<gene>
    <name evidence="7" type="ORF">EES38_14765</name>
</gene>
<protein>
    <submittedName>
        <fullName evidence="7">DUF423 domain-containing protein</fullName>
    </submittedName>
</protein>
<dbReference type="PANTHER" id="PTHR43461">
    <property type="entry name" value="TRANSMEMBRANE PROTEIN 256"/>
    <property type="match status" value="1"/>
</dbReference>
<keyword evidence="3 6" id="KW-0812">Transmembrane</keyword>
<dbReference type="Proteomes" id="UP000281112">
    <property type="component" value="Unassembled WGS sequence"/>
</dbReference>
<dbReference type="RefSeq" id="WP_124937973.1">
    <property type="nucleotide sequence ID" value="NZ_RJVQ01000006.1"/>
</dbReference>
<dbReference type="OrthoDB" id="9802121at2"/>
<evidence type="ECO:0000256" key="4">
    <source>
        <dbReference type="ARBA" id="ARBA00022989"/>
    </source>
</evidence>
<evidence type="ECO:0000256" key="5">
    <source>
        <dbReference type="ARBA" id="ARBA00023136"/>
    </source>
</evidence>
<reference evidence="7 8" key="1">
    <citation type="submission" date="2018-11" db="EMBL/GenBank/DDBJ databases">
        <title>Vibrio LJC006 sp. nov., isolated from seawater during the bloom of the enteromorpha.</title>
        <authorList>
            <person name="Liang J."/>
        </authorList>
    </citation>
    <scope>NUCLEOTIDE SEQUENCE [LARGE SCALE GENOMIC DNA]</scope>
    <source>
        <strain evidence="7 8">LJC006</strain>
    </source>
</reference>
<sequence>MMHRRFLGLGAFFAGTGVILGAFAAHGLKKVLSPYLLDVFQTGVHYQFIHSIALILVSLMMLHLKTADLAQKYFKRAGICFTIGILCFSGSLYLLALTGVKWFGPITPLGGLFFIIGWMMLLIASFKMKEVSQ</sequence>
<keyword evidence="8" id="KW-1185">Reference proteome</keyword>
<comment type="subcellular location">
    <subcellularLocation>
        <location evidence="1">Membrane</location>
        <topology evidence="1">Multi-pass membrane protein</topology>
    </subcellularLocation>
</comment>
<name>A0A3N9TFD2_9VIBR</name>
<evidence type="ECO:0000256" key="6">
    <source>
        <dbReference type="SAM" id="Phobius"/>
    </source>
</evidence>
<comment type="caution">
    <text evidence="7">The sequence shown here is derived from an EMBL/GenBank/DDBJ whole genome shotgun (WGS) entry which is preliminary data.</text>
</comment>
<organism evidence="7 8">
    <name type="scientific">Vibrio viridaestus</name>
    <dbReference type="NCBI Taxonomy" id="2487322"/>
    <lineage>
        <taxon>Bacteria</taxon>
        <taxon>Pseudomonadati</taxon>
        <taxon>Pseudomonadota</taxon>
        <taxon>Gammaproteobacteria</taxon>
        <taxon>Vibrionales</taxon>
        <taxon>Vibrionaceae</taxon>
        <taxon>Vibrio</taxon>
    </lineage>
</organism>
<feature type="transmembrane region" description="Helical" evidence="6">
    <location>
        <begin position="76"/>
        <end position="96"/>
    </location>
</feature>
<evidence type="ECO:0000256" key="1">
    <source>
        <dbReference type="ARBA" id="ARBA00004141"/>
    </source>
</evidence>
<dbReference type="PANTHER" id="PTHR43461:SF1">
    <property type="entry name" value="TRANSMEMBRANE PROTEIN 256"/>
    <property type="match status" value="1"/>
</dbReference>
<dbReference type="Pfam" id="PF04241">
    <property type="entry name" value="DUF423"/>
    <property type="match status" value="1"/>
</dbReference>
<accession>A0A3N9TFD2</accession>
<evidence type="ECO:0000256" key="2">
    <source>
        <dbReference type="ARBA" id="ARBA00009694"/>
    </source>
</evidence>
<keyword evidence="4 6" id="KW-1133">Transmembrane helix</keyword>
<feature type="transmembrane region" description="Helical" evidence="6">
    <location>
        <begin position="48"/>
        <end position="64"/>
    </location>
</feature>
<evidence type="ECO:0000256" key="3">
    <source>
        <dbReference type="ARBA" id="ARBA00022692"/>
    </source>
</evidence>
<dbReference type="InterPro" id="IPR006696">
    <property type="entry name" value="DUF423"/>
</dbReference>
<evidence type="ECO:0000313" key="7">
    <source>
        <dbReference type="EMBL" id="RQW62433.1"/>
    </source>
</evidence>
<feature type="transmembrane region" description="Helical" evidence="6">
    <location>
        <begin position="102"/>
        <end position="124"/>
    </location>
</feature>
<evidence type="ECO:0000313" key="8">
    <source>
        <dbReference type="Proteomes" id="UP000281112"/>
    </source>
</evidence>
<proteinExistence type="inferred from homology"/>
<dbReference type="AlphaFoldDB" id="A0A3N9TFD2"/>